<dbReference type="EMBL" id="ODYU01010024">
    <property type="protein sequence ID" value="SOQ54833.1"/>
    <property type="molecule type" value="Genomic_DNA"/>
</dbReference>
<evidence type="ECO:0000256" key="2">
    <source>
        <dbReference type="ARBA" id="ARBA00004524"/>
    </source>
</evidence>
<dbReference type="GO" id="GO:0016712">
    <property type="term" value="F:oxidoreductase activity, acting on paired donors, with incorporation or reduction of molecular oxygen, reduced flavin or flavoprotein as one donor, and incorporation of one atom of oxygen"/>
    <property type="evidence" value="ECO:0007669"/>
    <property type="project" value="UniProtKB-EC"/>
</dbReference>
<keyword evidence="13" id="KW-0472">Membrane</keyword>
<proteinExistence type="inferred from homology"/>
<organism evidence="15">
    <name type="scientific">Spodoptera frugiperda</name>
    <name type="common">Fall armyworm</name>
    <dbReference type="NCBI Taxonomy" id="7108"/>
    <lineage>
        <taxon>Eukaryota</taxon>
        <taxon>Metazoa</taxon>
        <taxon>Ecdysozoa</taxon>
        <taxon>Arthropoda</taxon>
        <taxon>Hexapoda</taxon>
        <taxon>Insecta</taxon>
        <taxon>Pterygota</taxon>
        <taxon>Neoptera</taxon>
        <taxon>Endopterygota</taxon>
        <taxon>Lepidoptera</taxon>
        <taxon>Glossata</taxon>
        <taxon>Ditrysia</taxon>
        <taxon>Noctuoidea</taxon>
        <taxon>Noctuidae</taxon>
        <taxon>Amphipyrinae</taxon>
        <taxon>Spodoptera</taxon>
    </lineage>
</organism>
<keyword evidence="8" id="KW-0256">Endoplasmic reticulum</keyword>
<dbReference type="AlphaFoldDB" id="A0A2H1WP33"/>
<evidence type="ECO:0000256" key="7">
    <source>
        <dbReference type="ARBA" id="ARBA00022723"/>
    </source>
</evidence>
<keyword evidence="9" id="KW-0492">Microsome</keyword>
<dbReference type="InterPro" id="IPR050476">
    <property type="entry name" value="Insect_CytP450_Detox"/>
</dbReference>
<protein>
    <recommendedName>
        <fullName evidence="5">unspecific monooxygenase</fullName>
        <ecNumber evidence="5">1.14.14.1</ecNumber>
    </recommendedName>
</protein>
<evidence type="ECO:0000256" key="3">
    <source>
        <dbReference type="ARBA" id="ARBA00004586"/>
    </source>
</evidence>
<evidence type="ECO:0000256" key="6">
    <source>
        <dbReference type="ARBA" id="ARBA00022617"/>
    </source>
</evidence>
<keyword evidence="11" id="KW-0408">Iron</keyword>
<accession>A0A2H1WP33</accession>
<dbReference type="GO" id="GO:0020037">
    <property type="term" value="F:heme binding"/>
    <property type="evidence" value="ECO:0007669"/>
    <property type="project" value="InterPro"/>
</dbReference>
<evidence type="ECO:0000256" key="1">
    <source>
        <dbReference type="ARBA" id="ARBA00001971"/>
    </source>
</evidence>
<evidence type="ECO:0000256" key="9">
    <source>
        <dbReference type="ARBA" id="ARBA00022848"/>
    </source>
</evidence>
<evidence type="ECO:0000256" key="10">
    <source>
        <dbReference type="ARBA" id="ARBA00023002"/>
    </source>
</evidence>
<evidence type="ECO:0000256" key="11">
    <source>
        <dbReference type="ARBA" id="ARBA00023004"/>
    </source>
</evidence>
<evidence type="ECO:0000256" key="13">
    <source>
        <dbReference type="ARBA" id="ARBA00023136"/>
    </source>
</evidence>
<evidence type="ECO:0000256" key="8">
    <source>
        <dbReference type="ARBA" id="ARBA00022824"/>
    </source>
</evidence>
<comment type="catalytic activity">
    <reaction evidence="14">
        <text>an organic molecule + reduced [NADPH--hemoprotein reductase] + O2 = an alcohol + oxidized [NADPH--hemoprotein reductase] + H2O + H(+)</text>
        <dbReference type="Rhea" id="RHEA:17149"/>
        <dbReference type="Rhea" id="RHEA-COMP:11964"/>
        <dbReference type="Rhea" id="RHEA-COMP:11965"/>
        <dbReference type="ChEBI" id="CHEBI:15377"/>
        <dbReference type="ChEBI" id="CHEBI:15378"/>
        <dbReference type="ChEBI" id="CHEBI:15379"/>
        <dbReference type="ChEBI" id="CHEBI:30879"/>
        <dbReference type="ChEBI" id="CHEBI:57618"/>
        <dbReference type="ChEBI" id="CHEBI:58210"/>
        <dbReference type="ChEBI" id="CHEBI:142491"/>
        <dbReference type="EC" id="1.14.14.1"/>
    </reaction>
</comment>
<dbReference type="EC" id="1.14.14.1" evidence="5"/>
<name>A0A2H1WP33_SPOFR</name>
<evidence type="ECO:0000256" key="14">
    <source>
        <dbReference type="ARBA" id="ARBA00047827"/>
    </source>
</evidence>
<keyword evidence="10" id="KW-0560">Oxidoreductase</keyword>
<keyword evidence="12" id="KW-0503">Monooxygenase</keyword>
<comment type="subcellular location">
    <subcellularLocation>
        <location evidence="3">Endoplasmic reticulum membrane</location>
    </subcellularLocation>
    <subcellularLocation>
        <location evidence="2">Microsome membrane</location>
    </subcellularLocation>
</comment>
<reference evidence="15" key="1">
    <citation type="submission" date="2016-07" db="EMBL/GenBank/DDBJ databases">
        <authorList>
            <person name="Bretaudeau A."/>
        </authorList>
    </citation>
    <scope>NUCLEOTIDE SEQUENCE</scope>
    <source>
        <strain evidence="15">Rice</strain>
        <tissue evidence="15">Whole body</tissue>
    </source>
</reference>
<evidence type="ECO:0000313" key="15">
    <source>
        <dbReference type="EMBL" id="SOQ54833.1"/>
    </source>
</evidence>
<dbReference type="Gene3D" id="1.10.630.10">
    <property type="entry name" value="Cytochrome P450"/>
    <property type="match status" value="1"/>
</dbReference>
<keyword evidence="7" id="KW-0479">Metal-binding</keyword>
<dbReference type="GO" id="GO:0005506">
    <property type="term" value="F:iron ion binding"/>
    <property type="evidence" value="ECO:0007669"/>
    <property type="project" value="InterPro"/>
</dbReference>
<evidence type="ECO:0000256" key="12">
    <source>
        <dbReference type="ARBA" id="ARBA00023033"/>
    </source>
</evidence>
<sequence>MELSSTLSMFKNTFNSTFLFKHLIEDIDAVYTAFPEEEYRTYNIDAVASTGFGLHVNAIRDRDYKFFTICQRAVTFTVWRRIHYFITIQFPAGAKIMQVRKIFKVFSLSSLGSHELFPVCAGRIELLSSEGTKFFRNIVSDTIAYRKNNNVVKSDFIYLLMEALQDLTYESSLSTLMICINELANIAKKCTRRSEQSRRKLES</sequence>
<dbReference type="PANTHER" id="PTHR24292">
    <property type="entry name" value="CYTOCHROME P450"/>
    <property type="match status" value="1"/>
</dbReference>
<evidence type="ECO:0000256" key="5">
    <source>
        <dbReference type="ARBA" id="ARBA00012109"/>
    </source>
</evidence>
<comment type="cofactor">
    <cofactor evidence="1">
        <name>heme</name>
        <dbReference type="ChEBI" id="CHEBI:30413"/>
    </cofactor>
</comment>
<keyword evidence="6" id="KW-0349">Heme</keyword>
<evidence type="ECO:0000256" key="4">
    <source>
        <dbReference type="ARBA" id="ARBA00010617"/>
    </source>
</evidence>
<dbReference type="InterPro" id="IPR036396">
    <property type="entry name" value="Cyt_P450_sf"/>
</dbReference>
<dbReference type="PANTHER" id="PTHR24292:SF54">
    <property type="entry name" value="CYP9F3-RELATED"/>
    <property type="match status" value="1"/>
</dbReference>
<gene>
    <name evidence="15" type="ORF">SFRICE_027865</name>
</gene>
<dbReference type="GO" id="GO:0005789">
    <property type="term" value="C:endoplasmic reticulum membrane"/>
    <property type="evidence" value="ECO:0007669"/>
    <property type="project" value="UniProtKB-SubCell"/>
</dbReference>
<comment type="similarity">
    <text evidence="4">Belongs to the cytochrome P450 family.</text>
</comment>